<accession>A0A8X6FMK6</accession>
<evidence type="ECO:0000313" key="1">
    <source>
        <dbReference type="EMBL" id="GFQ84188.1"/>
    </source>
</evidence>
<name>A0A8X6FMK6_TRICU</name>
<organism evidence="1 2">
    <name type="scientific">Trichonephila clavata</name>
    <name type="common">Joro spider</name>
    <name type="synonym">Nephila clavata</name>
    <dbReference type="NCBI Taxonomy" id="2740835"/>
    <lineage>
        <taxon>Eukaryota</taxon>
        <taxon>Metazoa</taxon>
        <taxon>Ecdysozoa</taxon>
        <taxon>Arthropoda</taxon>
        <taxon>Chelicerata</taxon>
        <taxon>Arachnida</taxon>
        <taxon>Araneae</taxon>
        <taxon>Araneomorphae</taxon>
        <taxon>Entelegynae</taxon>
        <taxon>Araneoidea</taxon>
        <taxon>Nephilidae</taxon>
        <taxon>Trichonephila</taxon>
    </lineage>
</organism>
<reference evidence="1" key="1">
    <citation type="submission" date="2020-07" db="EMBL/GenBank/DDBJ databases">
        <title>Multicomponent nature underlies the extraordinary mechanical properties of spider dragline silk.</title>
        <authorList>
            <person name="Kono N."/>
            <person name="Nakamura H."/>
            <person name="Mori M."/>
            <person name="Yoshida Y."/>
            <person name="Ohtoshi R."/>
            <person name="Malay A.D."/>
            <person name="Moran D.A.P."/>
            <person name="Tomita M."/>
            <person name="Numata K."/>
            <person name="Arakawa K."/>
        </authorList>
    </citation>
    <scope>NUCLEOTIDE SEQUENCE</scope>
</reference>
<sequence>MQTASIGTFPEVVSSSELTCSLKPTVCQTPTFLLSMLRYAIHKAPHGQPQLAVLTRGSVIPIPRPA</sequence>
<dbReference type="Proteomes" id="UP000887116">
    <property type="component" value="Unassembled WGS sequence"/>
</dbReference>
<keyword evidence="2" id="KW-1185">Reference proteome</keyword>
<dbReference type="AlphaFoldDB" id="A0A8X6FMK6"/>
<dbReference type="EMBL" id="BMAO01002902">
    <property type="protein sequence ID" value="GFQ84188.1"/>
    <property type="molecule type" value="Genomic_DNA"/>
</dbReference>
<evidence type="ECO:0000313" key="2">
    <source>
        <dbReference type="Proteomes" id="UP000887116"/>
    </source>
</evidence>
<protein>
    <submittedName>
        <fullName evidence="1">Uncharacterized protein</fullName>
    </submittedName>
</protein>
<comment type="caution">
    <text evidence="1">The sequence shown here is derived from an EMBL/GenBank/DDBJ whole genome shotgun (WGS) entry which is preliminary data.</text>
</comment>
<proteinExistence type="predicted"/>
<gene>
    <name evidence="1" type="ORF">TNCT_634411</name>
</gene>
<feature type="non-terminal residue" evidence="1">
    <location>
        <position position="66"/>
    </location>
</feature>